<dbReference type="Proteomes" id="UP001054902">
    <property type="component" value="Unassembled WGS sequence"/>
</dbReference>
<dbReference type="GO" id="GO:0008168">
    <property type="term" value="F:methyltransferase activity"/>
    <property type="evidence" value="ECO:0007669"/>
    <property type="project" value="InterPro"/>
</dbReference>
<organism evidence="2 3">
    <name type="scientific">Chaetoceros tenuissimus</name>
    <dbReference type="NCBI Taxonomy" id="426638"/>
    <lineage>
        <taxon>Eukaryota</taxon>
        <taxon>Sar</taxon>
        <taxon>Stramenopiles</taxon>
        <taxon>Ochrophyta</taxon>
        <taxon>Bacillariophyta</taxon>
        <taxon>Coscinodiscophyceae</taxon>
        <taxon>Chaetocerotophycidae</taxon>
        <taxon>Chaetocerotales</taxon>
        <taxon>Chaetocerotaceae</taxon>
        <taxon>Chaetoceros</taxon>
    </lineage>
</organism>
<name>A0AAD3HE18_9STRA</name>
<keyword evidence="3" id="KW-1185">Reference proteome</keyword>
<feature type="domain" description="Ribosomal RNA methyltransferase FtsJ" evidence="1">
    <location>
        <begin position="291"/>
        <end position="392"/>
    </location>
</feature>
<dbReference type="Gene3D" id="3.40.50.150">
    <property type="entry name" value="Vaccinia Virus protein VP39"/>
    <property type="match status" value="1"/>
</dbReference>
<sequence>MEPVPIDAKKARKPFAFIYYDSEKSALTAIEASSTIKDSSFYQQVKAAEPIDSTKRKRSNASRQSQKDEYEHMVDVCSRTNLILQVQSTHVDRLKEYLSVFIPASYEKSSIAEVMKSIKVEGSMSAVTKNMSLVYVSVSDPFTLATELSQTRHQQVLSRAVKKLYIVEPESLQFDLSKKEGQQIAIAEILGKNMSQYEESSSTDESFKLHIFPPSKQKGLLSTIEEMDTDGIISKRLNPRDANNIISIVQVYQYKGKNSNVDSSALAMCGISASFTTAATKTQQNEEEEAISRAYYKLKESIERYEIENNFVKSELKGSIALDVGSAPGGWSKYLASDIECQLVHSVDPGTLTLSQNNIKHWKMKVQDAIPLIKNGIHNENDKIKVFVSDACLHSMEGQIDFLLEAQEEGILASEVFFVLTLKCTVGYGKNNFDEQAKKVVADLQKRAITKDVSTFHLFSNRSGERTIIGRLFDKNK</sequence>
<proteinExistence type="predicted"/>
<accession>A0AAD3HE18</accession>
<dbReference type="GO" id="GO:0032259">
    <property type="term" value="P:methylation"/>
    <property type="evidence" value="ECO:0007669"/>
    <property type="project" value="InterPro"/>
</dbReference>
<dbReference type="SUPFAM" id="SSF53335">
    <property type="entry name" value="S-adenosyl-L-methionine-dependent methyltransferases"/>
    <property type="match status" value="1"/>
</dbReference>
<comment type="caution">
    <text evidence="2">The sequence shown here is derived from an EMBL/GenBank/DDBJ whole genome shotgun (WGS) entry which is preliminary data.</text>
</comment>
<gene>
    <name evidence="2" type="ORF">CTEN210_16227</name>
</gene>
<evidence type="ECO:0000313" key="2">
    <source>
        <dbReference type="EMBL" id="GFH59749.1"/>
    </source>
</evidence>
<dbReference type="Pfam" id="PF01728">
    <property type="entry name" value="FtsJ"/>
    <property type="match status" value="1"/>
</dbReference>
<evidence type="ECO:0000259" key="1">
    <source>
        <dbReference type="Pfam" id="PF01728"/>
    </source>
</evidence>
<dbReference type="EMBL" id="BLLK01000069">
    <property type="protein sequence ID" value="GFH59749.1"/>
    <property type="molecule type" value="Genomic_DNA"/>
</dbReference>
<protein>
    <recommendedName>
        <fullName evidence="1">Ribosomal RNA methyltransferase FtsJ domain-containing protein</fullName>
    </recommendedName>
</protein>
<dbReference type="InterPro" id="IPR029063">
    <property type="entry name" value="SAM-dependent_MTases_sf"/>
</dbReference>
<dbReference type="InterPro" id="IPR002877">
    <property type="entry name" value="RNA_MeTrfase_FtsJ_dom"/>
</dbReference>
<reference evidence="2 3" key="1">
    <citation type="journal article" date="2021" name="Sci. Rep.">
        <title>The genome of the diatom Chaetoceros tenuissimus carries an ancient integrated fragment of an extant virus.</title>
        <authorList>
            <person name="Hongo Y."/>
            <person name="Kimura K."/>
            <person name="Takaki Y."/>
            <person name="Yoshida Y."/>
            <person name="Baba S."/>
            <person name="Kobayashi G."/>
            <person name="Nagasaki K."/>
            <person name="Hano T."/>
            <person name="Tomaru Y."/>
        </authorList>
    </citation>
    <scope>NUCLEOTIDE SEQUENCE [LARGE SCALE GENOMIC DNA]</scope>
    <source>
        <strain evidence="2 3">NIES-3715</strain>
    </source>
</reference>
<evidence type="ECO:0000313" key="3">
    <source>
        <dbReference type="Proteomes" id="UP001054902"/>
    </source>
</evidence>
<dbReference type="AlphaFoldDB" id="A0AAD3HE18"/>